<dbReference type="OrthoDB" id="252877at2759"/>
<dbReference type="GO" id="GO:0020023">
    <property type="term" value="C:kinetoplast"/>
    <property type="evidence" value="ECO:0006056"/>
    <property type="project" value="Others"/>
</dbReference>
<keyword evidence="3" id="KW-1185">Reference proteome</keyword>
<feature type="region of interest" description="Disordered" evidence="1">
    <location>
        <begin position="54"/>
        <end position="101"/>
    </location>
</feature>
<dbReference type="PaxDb" id="5691-EAN78373"/>
<sequence>MRLISLATRTVFHRMKCFVTLHTVPLIEQHRLYCSTHVLQFDMKQYEMEKRRKREMERAGVSDDEDDAPWIAPEEQQRIDEEQQQRDKEEAERVREMLERREQEDIIKRKKFKEFRAKQLAMSKNRKEAAAAAKQQQRGGSRVVEELVDDTSNTTGAPPLSTAGSAENDATHGAPHESGVR</sequence>
<dbReference type="AlphaFoldDB" id="Q389Z7"/>
<dbReference type="InParanoid" id="Q389Z7"/>
<feature type="region of interest" description="Disordered" evidence="1">
    <location>
        <begin position="121"/>
        <end position="181"/>
    </location>
</feature>
<name>Q389Z7_TRYB2</name>
<reference evidence="2 3" key="2">
    <citation type="journal article" date="2005" name="Science">
        <title>The genome of the African trypanosome Trypanosoma brucei.</title>
        <authorList>
            <person name="Berriman M."/>
            <person name="Ghedin E."/>
            <person name="Hertz-Fowler C."/>
            <person name="Blandin G."/>
            <person name="Renauld H."/>
            <person name="Bartholomeu D.C."/>
            <person name="Lennard N.J."/>
            <person name="Caler E."/>
            <person name="Hamlin N.E."/>
            <person name="Haas B."/>
            <person name="Bohme U."/>
            <person name="Hannick L."/>
            <person name="Aslett M.A."/>
            <person name="Shallom J."/>
            <person name="Marcello L."/>
            <person name="Hou L."/>
            <person name="Wickstead B."/>
            <person name="Alsmark U.C."/>
            <person name="Arrowsmith C."/>
            <person name="Atkin R.J."/>
            <person name="Barron A.J."/>
            <person name="Bringaud F."/>
            <person name="Brooks K."/>
            <person name="Carrington M."/>
            <person name="Cherevach I."/>
            <person name="Chillingworth T.J."/>
            <person name="Churcher C."/>
            <person name="Clark L.N."/>
            <person name="Corton C.H."/>
            <person name="Cronin A."/>
            <person name="Davies R.M."/>
            <person name="Doggett J."/>
            <person name="Djikeng A."/>
            <person name="Feldblyum T."/>
            <person name="Field M.C."/>
            <person name="Fraser A."/>
            <person name="Goodhead I."/>
            <person name="Hance Z."/>
            <person name="Harper D."/>
            <person name="Harris B.R."/>
            <person name="Hauser H."/>
            <person name="Hostetler J."/>
            <person name="Ivens A."/>
            <person name="Jagels K."/>
            <person name="Johnson D."/>
            <person name="Johnson J."/>
            <person name="Jones K."/>
            <person name="Kerhornou A.X."/>
            <person name="Koo H."/>
            <person name="Larke N."/>
            <person name="Landfear S."/>
            <person name="Larkin C."/>
            <person name="Leech V."/>
            <person name="Line A."/>
            <person name="Lord A."/>
            <person name="Macleod A."/>
            <person name="Mooney P.J."/>
            <person name="Moule S."/>
            <person name="Martin D.M."/>
            <person name="Morgan G.W."/>
            <person name="Mungall K."/>
            <person name="Norbertczak H."/>
            <person name="Ormond D."/>
            <person name="Pai G."/>
            <person name="Peacock C.S."/>
            <person name="Peterson J."/>
            <person name="Quail M.A."/>
            <person name="Rabbinowitsch E."/>
            <person name="Rajandream M.A."/>
            <person name="Reitter C."/>
            <person name="Salzberg S.L."/>
            <person name="Sanders M."/>
            <person name="Schobel S."/>
            <person name="Sharp S."/>
            <person name="Simmonds M."/>
            <person name="Simpson A.J."/>
            <person name="Tallon L."/>
            <person name="Turner C.M."/>
            <person name="Tait A."/>
            <person name="Tivey A.R."/>
            <person name="Van Aken S."/>
            <person name="Walker D."/>
            <person name="Wanless D."/>
            <person name="Wang S."/>
            <person name="White B."/>
            <person name="White O."/>
            <person name="Whitehead S."/>
            <person name="Woodward J."/>
            <person name="Wortman J."/>
            <person name="Adams M.D."/>
            <person name="Embley T.M."/>
            <person name="Gull K."/>
            <person name="Ullu E."/>
            <person name="Barry J.D."/>
            <person name="Fairlamb A.H."/>
            <person name="Opperdoes F."/>
            <person name="Barrell B.G."/>
            <person name="Donelson J.E."/>
            <person name="Hall N."/>
            <person name="Fraser C.M."/>
            <person name="Melville S.E."/>
            <person name="El-Sayed N.M."/>
        </authorList>
    </citation>
    <scope>NUCLEOTIDE SEQUENCE [LARGE SCALE GENOMIC DNA]</scope>
    <source>
        <strain evidence="2 3">927/4 GUTat10.1</strain>
    </source>
</reference>
<evidence type="ECO:0000313" key="2">
    <source>
        <dbReference type="EMBL" id="EAN78373.1"/>
    </source>
</evidence>
<accession>Q389Z7</accession>
<proteinExistence type="predicted"/>
<feature type="compositionally biased region" description="Basic and acidic residues" evidence="1">
    <location>
        <begin position="75"/>
        <end position="101"/>
    </location>
</feature>
<dbReference type="VEuPathDB" id="TriTrypDB:Tb927.10.9790"/>
<dbReference type="GO" id="GO:0005739">
    <property type="term" value="C:mitochondrion"/>
    <property type="evidence" value="ECO:0006056"/>
    <property type="project" value="Others"/>
</dbReference>
<protein>
    <submittedName>
        <fullName evidence="2">Uncharacterized protein</fullName>
    </submittedName>
</protein>
<dbReference type="RefSeq" id="XP_823201.1">
    <property type="nucleotide sequence ID" value="XM_818108.1"/>
</dbReference>
<reference evidence="2 3" key="1">
    <citation type="journal article" date="2005" name="Science">
        <title>Comparative genomics of trypanosomatid parasitic protozoa.</title>
        <authorList>
            <person name="El-Sayed N.M."/>
            <person name="Myler P.J."/>
            <person name="Blandin G."/>
            <person name="Berriman M."/>
            <person name="Crabtree J."/>
            <person name="Aggarwal G."/>
            <person name="Caler E."/>
            <person name="Renauld H."/>
            <person name="Worthey E.A."/>
            <person name="Hertz-Fowler C."/>
            <person name="Ghedin E."/>
            <person name="Peacock C."/>
            <person name="Bartholomeu D.C."/>
            <person name="Haas B.J."/>
            <person name="Tran A.N."/>
            <person name="Wortman J.R."/>
            <person name="Alsmark U.C."/>
            <person name="Angiuoli S."/>
            <person name="Anupama A."/>
            <person name="Badger J."/>
            <person name="Bringaud F."/>
            <person name="Cadag E."/>
            <person name="Carlton J.M."/>
            <person name="Cerqueira G.C."/>
            <person name="Creasy T."/>
            <person name="Delcher A.L."/>
            <person name="Djikeng A."/>
            <person name="Embley T.M."/>
            <person name="Hauser C."/>
            <person name="Ivens A.C."/>
            <person name="Kummerfeld S.K."/>
            <person name="Pereira-Leal J.B."/>
            <person name="Nilsson D."/>
            <person name="Peterson J."/>
            <person name="Salzberg S.L."/>
            <person name="Shallom J."/>
            <person name="Silva J.C."/>
            <person name="Sundaram J."/>
            <person name="Westenberger S."/>
            <person name="White O."/>
            <person name="Melville S.E."/>
            <person name="Donelson J.E."/>
            <person name="Andersson B."/>
            <person name="Stuart K.D."/>
            <person name="Hall N."/>
        </authorList>
    </citation>
    <scope>NUCLEOTIDE SEQUENCE [LARGE SCALE GENOMIC DNA]</scope>
    <source>
        <strain evidence="2 3">927/4 GUTat10.1</strain>
    </source>
</reference>
<evidence type="ECO:0000313" key="3">
    <source>
        <dbReference type="Proteomes" id="UP000008524"/>
    </source>
</evidence>
<dbReference type="EMBL" id="CM000208">
    <property type="protein sequence ID" value="EAN78373.1"/>
    <property type="molecule type" value="Genomic_DNA"/>
</dbReference>
<dbReference type="Proteomes" id="UP000008524">
    <property type="component" value="Chromosome 10"/>
</dbReference>
<evidence type="ECO:0000256" key="1">
    <source>
        <dbReference type="SAM" id="MobiDB-lite"/>
    </source>
</evidence>
<dbReference type="GeneID" id="3662513"/>
<organism evidence="2 3">
    <name type="scientific">Trypanosoma brucei brucei (strain 927/4 GUTat10.1)</name>
    <dbReference type="NCBI Taxonomy" id="185431"/>
    <lineage>
        <taxon>Eukaryota</taxon>
        <taxon>Discoba</taxon>
        <taxon>Euglenozoa</taxon>
        <taxon>Kinetoplastea</taxon>
        <taxon>Metakinetoplastina</taxon>
        <taxon>Trypanosomatida</taxon>
        <taxon>Trypanosomatidae</taxon>
        <taxon>Trypanosoma</taxon>
    </lineage>
</organism>
<dbReference type="OMA" id="DMKKYEM"/>
<gene>
    <name evidence="2" type="ORF">Tb10.6k15.0520</name>
</gene>
<dbReference type="eggNOG" id="ENOG502S6CB">
    <property type="taxonomic scope" value="Eukaryota"/>
</dbReference>
<dbReference type="KEGG" id="tbr:Tb10.6k15.0520"/>